<evidence type="ECO:0000313" key="6">
    <source>
        <dbReference type="Proteomes" id="UP001146793"/>
    </source>
</evidence>
<dbReference type="InterPro" id="IPR036865">
    <property type="entry name" value="CRAL-TRIO_dom_sf"/>
</dbReference>
<evidence type="ECO:0000259" key="4">
    <source>
        <dbReference type="PROSITE" id="PS50018"/>
    </source>
</evidence>
<dbReference type="InterPro" id="IPR023152">
    <property type="entry name" value="RasGAP_CS"/>
</dbReference>
<proteinExistence type="predicted"/>
<dbReference type="SMART" id="SM00323">
    <property type="entry name" value="RasGAP"/>
    <property type="match status" value="1"/>
</dbReference>
<dbReference type="SUPFAM" id="SSF48350">
    <property type="entry name" value="GTPase activation domain, GAP"/>
    <property type="match status" value="1"/>
</dbReference>
<dbReference type="PANTHER" id="PTHR10194">
    <property type="entry name" value="RAS GTPASE-ACTIVATING PROTEINS"/>
    <property type="match status" value="1"/>
</dbReference>
<sequence length="2398" mass="277807">MQTHGQMLKVMCQRVKNFLPLFTDSTYCSTCVVFVASEFLEQTIPHERETIVTFSKTRLESVLLILGKILGSLTEKNYSPQDPQFEKLEQSFVILMELLIQSLEASYKMSYEEIRKYQTKFKKKIVSDQIANEVSKIVYNIYFMREHDSFTEMVYKYCGVLFTRISHANYEVVYSKVTTILEKIQNKLTEEFKSNELKLIQHLDYDQQKLSGLLTKITLLAGEIPKVYQIPIVNVVRQGIWNWIDYHPEQFTEFYRSGKKMQGNPEILFQKILDWSTSVKKKVQYQYWPLLTMLLVLCPKIILQIGTNDKNILKSATGKFFENLKKIFKGKDQKKVQTSARCLIDFCKAATYVAKSDQTGLRLMVPKIQELVAPKLLNQKKLLITDVDLLVDFLVSSFRLTPTETTKEHYNACLHPNSSPIFKLVLIKGLVQIAQEKPLEWNPSIEKTYSRAVDMELANMQMIIVEESLKLFSADPDFALVSYAINSNNEKKMLSGEIKILFTTLPQCIDNSLITQEKIVLWLNLLLDILRKRNKFLIGHLKDEVLSGRIKLTHDQANTRIENALLMLLCNSDPIIVTQTVECIDCLCQELKLLNEINNTKNTIAASYQNYKKMYQMGRYVTSRIAQQKNIRSLFRRIDTATTGNKPAWTKIHQKWGEKSERILKFERMIEYKSENVSKSKKMINLEDYNQNLERLEWENDLGFLISLAAVAKKIVLRSTIKKSNDKPNLTNSGSSGCINQIDEKEGIGQVVIGTFLGYILELIVSDITYIRGAVVKIITQMSTSVYYIFFKKIQELIKNDFKIWADGKAGIFEKVNKSQIAVRFLDQIIFVLRGILEQPLTMDDLANVEIENLFITMIKAISRFVVDIPNFSVKIKMCKLITLLMEKKDFILFKRELMFRNELVELLMEWFSDFQKKTISKSKSNTFLINENNNENSTNNSNSNNTSKQTFDEILKNINPKNQNNLGNKIQNGSFNEKLNQMGNENNTNKEAKKMKKLINEVDLFAMEAITKLLDELPLQKRHGLRAKNVNNSGSSNISEEEKKISQLTVIALSYMLHANVNVGLRHTLPMGYVKNLVTRSEFLDVFTNILKQGTEFGNLKETLEDKYRNLIEMILDKDLIVTKAICEIIKVTEMDLLAGILIRINRTRGSDIELLKFMIETEVNNNPIDQPSTLFRRNSFASKMMSAYSKTIGRQYLKKALSDLIQTTINDIMVNKKGIEIDQRKLKQDENLDENLKNLLELTQVYFNKIMNSLGFFFLRFICPAIISPENADLVKERIPVEVRRALILITKALQNLANGVMFGNKEEFMIPLNKFIKSNQENFNQLVIKLSNANYLDNLNNGKVTNNLQNEQLKDKENNNNNDDNEENEPEEIIDEEISSKDLNSLHQFLYLNLQNLSVYFKRLKDNNQVKKGENFVTILTQLGKPSDAQQKQTEEKKTNNQNMINNEIVETNFKKKSDKNYQRFIETMKGKENELQQFNNVIYHKGESKKNESVIYVVNRKIVKDNCDYQLLLYHILIMIKPLINKPYIIILDLTNFKKNNEIPKYWCNQFLKTYSIWMMSNNYLQIVQLKENLFNQNCNLIDFIHFSNIKSISKTINTQDQFILDMIIDNKQKNINYKCSQFVSEIVHSINTIKEKYDFSQKTSQKKNKKKIPEIRPSDVPGSLLNIALLNLGSQSENLRKSSYNLLTALCNSFRFTMSGQLLEADGLSIPQSHTSFVVNLSKAISQNEKHITLEFLYEAVKHYNEASSEGKHLCLMGMGMGIRMRMRMKKIKVTIKIKMKKKIKNYLLKKIIVNLLNITLQENKLYPAILVHIWKSISSVIELFELVLNVFVEQSIAFGINTIKSERIAQIVVTVSSSHPEIFSKLICKKLLNCLFLASHQEIKDTTITSNDNNSNVTMVEKDIFHFIINTHWVNSFYLRSWLLSLAINILHSLSTKLPPKMEKDYEILVKLLKEISDIRFRMLFTGTGVKQNEILTNKNQNLIPHNLSEIPIVSTEKITQLFNQVLKCYKNDTEIYNKWQNKWIQTTTKCTFDNSIIQCRSFVILGVITDEEVKTELIKKILSYFSSLLGNLDFANQTNRDLCSSILISLTHLYPLIEKESDLLFTMFWLPIILFEIGDQYYFSYALDMLNVILNYLDEQQVFDENSLETVFMTVRNDNQILDKSLTRLENIVGINFHSHFSFALSSLLLQSKGNSTVKVKMISIFRKVIEISCKTELNYPITAYIVGLSTCIGRKEVSELREFLRNYIDWEGEFEQLIFSPIMNHNNNSATLLVSLLTAILVQSDYEQEHQYILELLMPSIDSYPTVYNTIQHHFLPKLFQIIDRSQNSTVHQLALNLSFFLLSYKEPPISNFMEKIGFHGIYDLLSEKTEPVTIRSKRKLIPKLLSLLF</sequence>
<dbReference type="Gene3D" id="3.40.525.10">
    <property type="entry name" value="CRAL-TRIO lipid binding domain"/>
    <property type="match status" value="1"/>
</dbReference>
<dbReference type="EMBL" id="JANTQA010000008">
    <property type="protein sequence ID" value="KAJ3452613.1"/>
    <property type="molecule type" value="Genomic_DNA"/>
</dbReference>
<dbReference type="InterPro" id="IPR001936">
    <property type="entry name" value="RasGAP_dom"/>
</dbReference>
<reference evidence="5" key="1">
    <citation type="submission" date="2022-08" db="EMBL/GenBank/DDBJ databases">
        <title>Novel sulphate-reducing endosymbionts in the free-living metamonad Anaeramoeba.</title>
        <authorList>
            <person name="Jerlstrom-Hultqvist J."/>
            <person name="Cepicka I."/>
            <person name="Gallot-Lavallee L."/>
            <person name="Salas-Leiva D."/>
            <person name="Curtis B.A."/>
            <person name="Zahonova K."/>
            <person name="Pipaliya S."/>
            <person name="Dacks J."/>
            <person name="Roger A.J."/>
        </authorList>
    </citation>
    <scope>NUCLEOTIDE SEQUENCE</scope>
    <source>
        <strain evidence="5">Busselton2</strain>
    </source>
</reference>
<accession>A0AAV8AJL4</accession>
<gene>
    <name evidence="5" type="ORF">M0812_04386</name>
</gene>
<comment type="caution">
    <text evidence="5">The sequence shown here is derived from an EMBL/GenBank/DDBJ whole genome shotgun (WGS) entry which is preliminary data.</text>
</comment>
<dbReference type="SUPFAM" id="SSF48371">
    <property type="entry name" value="ARM repeat"/>
    <property type="match status" value="1"/>
</dbReference>
<dbReference type="InterPro" id="IPR008936">
    <property type="entry name" value="Rho_GTPase_activation_prot"/>
</dbReference>
<protein>
    <submittedName>
        <fullName evidence="5">Gtpase-activator protein for ras-like gtpases</fullName>
    </submittedName>
</protein>
<evidence type="ECO:0000256" key="3">
    <source>
        <dbReference type="SAM" id="MobiDB-lite"/>
    </source>
</evidence>
<organism evidence="5 6">
    <name type="scientific">Anaeramoeba flamelloides</name>
    <dbReference type="NCBI Taxonomy" id="1746091"/>
    <lineage>
        <taxon>Eukaryota</taxon>
        <taxon>Metamonada</taxon>
        <taxon>Anaeramoebidae</taxon>
        <taxon>Anaeramoeba</taxon>
    </lineage>
</organism>
<dbReference type="Proteomes" id="UP001146793">
    <property type="component" value="Unassembled WGS sequence"/>
</dbReference>
<dbReference type="PANTHER" id="PTHR10194:SF142">
    <property type="entry name" value="NEUROFIBROMIN"/>
    <property type="match status" value="1"/>
</dbReference>
<dbReference type="InterPro" id="IPR039360">
    <property type="entry name" value="Ras_GTPase"/>
</dbReference>
<dbReference type="Gene3D" id="1.10.506.10">
    <property type="entry name" value="GTPase Activation - p120gap, domain 1"/>
    <property type="match status" value="3"/>
</dbReference>
<evidence type="ECO:0000313" key="5">
    <source>
        <dbReference type="EMBL" id="KAJ3452613.1"/>
    </source>
</evidence>
<name>A0AAV8AJL4_9EUKA</name>
<keyword evidence="2" id="KW-0597">Phosphoprotein</keyword>
<keyword evidence="1" id="KW-0343">GTPase activation</keyword>
<dbReference type="PROSITE" id="PS00509">
    <property type="entry name" value="RAS_GTPASE_ACTIV_1"/>
    <property type="match status" value="1"/>
</dbReference>
<dbReference type="GO" id="GO:0005096">
    <property type="term" value="F:GTPase activator activity"/>
    <property type="evidence" value="ECO:0007669"/>
    <property type="project" value="UniProtKB-KW"/>
</dbReference>
<evidence type="ECO:0000256" key="2">
    <source>
        <dbReference type="ARBA" id="ARBA00022553"/>
    </source>
</evidence>
<feature type="domain" description="Ras-GAP" evidence="4">
    <location>
        <begin position="1135"/>
        <end position="1301"/>
    </location>
</feature>
<dbReference type="InterPro" id="IPR016024">
    <property type="entry name" value="ARM-type_fold"/>
</dbReference>
<evidence type="ECO:0000256" key="1">
    <source>
        <dbReference type="ARBA" id="ARBA00022468"/>
    </source>
</evidence>
<dbReference type="Pfam" id="PF00616">
    <property type="entry name" value="RasGAP"/>
    <property type="match status" value="2"/>
</dbReference>
<feature type="region of interest" description="Disordered" evidence="3">
    <location>
        <begin position="1350"/>
        <end position="1374"/>
    </location>
</feature>
<dbReference type="PROSITE" id="PS50018">
    <property type="entry name" value="RAS_GTPASE_ACTIV_2"/>
    <property type="match status" value="1"/>
</dbReference>